<evidence type="ECO:0000313" key="5">
    <source>
        <dbReference type="Proteomes" id="UP000886812"/>
    </source>
</evidence>
<keyword evidence="4" id="KW-0378">Hydrolase</keyword>
<keyword evidence="1" id="KW-0812">Transmembrane</keyword>
<sequence>VAGTLSVAAGTAGLLVVSLDTFVYGLYRFHVYNSFVLEMLFGDGAAGIFTFTAGQIALMVFGAAALCALGVGLWFGARLVSSRCGGKTLAAASGLLLAMLVASHLMHAYYSANGSRSVYQIAAAYPGHFPLTANRFLIRNGFVDPEQVREKIRVNAGSALDYPRAPLVPAQKPTKNILVIFLDSWNFRTFDPEVMPNVCAFAEKAQVFSEHYSGDHGTRTGVISFFHGLPGLYFNAIRDGGVSAAFIDVLLAQNYEMKILATASLANPPFTRTIFKNVPEDALRYNFFEGVSAAEGDVRVADAWLEWTKNYAAVPAAQRRPFFGFLFFDELHAMTLPKDAEKKFPTDWENPRYELLGKDTDPTPFFNLYKNDAYWLDKQLKRVFDDLRERGLLENTVVILTGDHGQEFNEDGNNTWGHGSGFSTHQLKVPFVLFDASLPPKKYAHWTAHYDVSVTLLQNYLHVGNAPSDYSVGKNLFDAETPRAWLLVGHPEQWGVVEKDRVTHVRLGSYEIFDRNYRFLPDAKLNAPVFRDALEQAREFYKKPGE</sequence>
<dbReference type="Gene3D" id="3.40.720.10">
    <property type="entry name" value="Alkaline Phosphatase, subunit A"/>
    <property type="match status" value="1"/>
</dbReference>
<feature type="non-terminal residue" evidence="4">
    <location>
        <position position="1"/>
    </location>
</feature>
<name>A0A9D1NJH2_9BACT</name>
<evidence type="ECO:0000259" key="3">
    <source>
        <dbReference type="Pfam" id="PF11893"/>
    </source>
</evidence>
<keyword evidence="1" id="KW-1133">Transmembrane helix</keyword>
<reference evidence="4" key="2">
    <citation type="journal article" date="2021" name="PeerJ">
        <title>Extensive microbial diversity within the chicken gut microbiome revealed by metagenomics and culture.</title>
        <authorList>
            <person name="Gilroy R."/>
            <person name="Ravi A."/>
            <person name="Getino M."/>
            <person name="Pursley I."/>
            <person name="Horton D.L."/>
            <person name="Alikhan N.F."/>
            <person name="Baker D."/>
            <person name="Gharbi K."/>
            <person name="Hall N."/>
            <person name="Watson M."/>
            <person name="Adriaenssens E.M."/>
            <person name="Foster-Nyarko E."/>
            <person name="Jarju S."/>
            <person name="Secka A."/>
            <person name="Antonio M."/>
            <person name="Oren A."/>
            <person name="Chaudhuri R.R."/>
            <person name="La Ragione R."/>
            <person name="Hildebrand F."/>
            <person name="Pallen M.J."/>
        </authorList>
    </citation>
    <scope>NUCLEOTIDE SEQUENCE</scope>
    <source>
        <strain evidence="4">10669</strain>
    </source>
</reference>
<evidence type="ECO:0000259" key="2">
    <source>
        <dbReference type="Pfam" id="PF00884"/>
    </source>
</evidence>
<dbReference type="SUPFAM" id="SSF53649">
    <property type="entry name" value="Alkaline phosphatase-like"/>
    <property type="match status" value="1"/>
</dbReference>
<dbReference type="PANTHER" id="PTHR43751">
    <property type="entry name" value="SULFATASE"/>
    <property type="match status" value="1"/>
</dbReference>
<comment type="caution">
    <text evidence="4">The sequence shown here is derived from an EMBL/GenBank/DDBJ whole genome shotgun (WGS) entry which is preliminary data.</text>
</comment>
<dbReference type="AlphaFoldDB" id="A0A9D1NJH2"/>
<dbReference type="InterPro" id="IPR017850">
    <property type="entry name" value="Alkaline_phosphatase_core_sf"/>
</dbReference>
<evidence type="ECO:0000256" key="1">
    <source>
        <dbReference type="SAM" id="Phobius"/>
    </source>
</evidence>
<dbReference type="InterPro" id="IPR000917">
    <property type="entry name" value="Sulfatase_N"/>
</dbReference>
<reference evidence="4" key="1">
    <citation type="submission" date="2020-10" db="EMBL/GenBank/DDBJ databases">
        <authorList>
            <person name="Gilroy R."/>
        </authorList>
    </citation>
    <scope>NUCLEOTIDE SEQUENCE</scope>
    <source>
        <strain evidence="4">10669</strain>
    </source>
</reference>
<dbReference type="InterPro" id="IPR012159">
    <property type="entry name" value="YejM-like"/>
</dbReference>
<proteinExistence type="predicted"/>
<feature type="transmembrane region" description="Helical" evidence="1">
    <location>
        <begin position="7"/>
        <end position="27"/>
    </location>
</feature>
<dbReference type="PIRSF" id="PIRSF004950">
    <property type="entry name" value="Mmb_sulf_HI0842"/>
    <property type="match status" value="1"/>
</dbReference>
<dbReference type="InterPro" id="IPR024588">
    <property type="entry name" value="YejM_N"/>
</dbReference>
<organism evidence="4 5">
    <name type="scientific">Candidatus Spyradosoma merdigallinarum</name>
    <dbReference type="NCBI Taxonomy" id="2840950"/>
    <lineage>
        <taxon>Bacteria</taxon>
        <taxon>Pseudomonadati</taxon>
        <taxon>Verrucomicrobiota</taxon>
        <taxon>Opitutia</taxon>
        <taxon>Opitutia incertae sedis</taxon>
        <taxon>Candidatus Spyradosoma</taxon>
    </lineage>
</organism>
<dbReference type="Pfam" id="PF00884">
    <property type="entry name" value="Sulfatase"/>
    <property type="match status" value="1"/>
</dbReference>
<feature type="transmembrane region" description="Helical" evidence="1">
    <location>
        <begin position="47"/>
        <end position="77"/>
    </location>
</feature>
<feature type="domain" description="Inner membrane protein YejM N-terminal" evidence="3">
    <location>
        <begin position="4"/>
        <end position="167"/>
    </location>
</feature>
<feature type="transmembrane region" description="Helical" evidence="1">
    <location>
        <begin position="89"/>
        <end position="110"/>
    </location>
</feature>
<dbReference type="Pfam" id="PF11893">
    <property type="entry name" value="DUF3413"/>
    <property type="match status" value="1"/>
</dbReference>
<dbReference type="EMBL" id="DVOG01000066">
    <property type="protein sequence ID" value="HIV04011.1"/>
    <property type="molecule type" value="Genomic_DNA"/>
</dbReference>
<evidence type="ECO:0000313" key="4">
    <source>
        <dbReference type="EMBL" id="HIV04011.1"/>
    </source>
</evidence>
<protein>
    <submittedName>
        <fullName evidence="4">Sulfatase-like hydrolase/transferase</fullName>
    </submittedName>
</protein>
<dbReference type="InterPro" id="IPR052701">
    <property type="entry name" value="GAG_Ulvan_Degrading_Sulfatases"/>
</dbReference>
<dbReference type="Proteomes" id="UP000886812">
    <property type="component" value="Unassembled WGS sequence"/>
</dbReference>
<dbReference type="GO" id="GO:0016787">
    <property type="term" value="F:hydrolase activity"/>
    <property type="evidence" value="ECO:0007669"/>
    <property type="project" value="UniProtKB-KW"/>
</dbReference>
<feature type="domain" description="Sulfatase N-terminal" evidence="2">
    <location>
        <begin position="175"/>
        <end position="457"/>
    </location>
</feature>
<keyword evidence="1" id="KW-0472">Membrane</keyword>
<dbReference type="PANTHER" id="PTHR43751:SF3">
    <property type="entry name" value="SULFATASE N-TERMINAL DOMAIN-CONTAINING PROTEIN"/>
    <property type="match status" value="1"/>
</dbReference>
<accession>A0A9D1NJH2</accession>
<dbReference type="CDD" id="cd16148">
    <property type="entry name" value="sulfatase_like"/>
    <property type="match status" value="1"/>
</dbReference>
<gene>
    <name evidence="4" type="ORF">IAC75_02535</name>
</gene>